<comment type="caution">
    <text evidence="3">The sequence shown here is derived from an EMBL/GenBank/DDBJ whole genome shotgun (WGS) entry which is preliminary data.</text>
</comment>
<dbReference type="PANTHER" id="PTHR46268:SF6">
    <property type="entry name" value="UNIVERSAL STRESS PROTEIN UP12"/>
    <property type="match status" value="1"/>
</dbReference>
<evidence type="ECO:0000259" key="2">
    <source>
        <dbReference type="Pfam" id="PF00582"/>
    </source>
</evidence>
<dbReference type="InterPro" id="IPR006016">
    <property type="entry name" value="UspA"/>
</dbReference>
<dbReference type="Proteomes" id="UP001152519">
    <property type="component" value="Unassembled WGS sequence"/>
</dbReference>
<dbReference type="SUPFAM" id="SSF52402">
    <property type="entry name" value="Adenine nucleotide alpha hydrolases-like"/>
    <property type="match status" value="1"/>
</dbReference>
<reference evidence="3" key="1">
    <citation type="submission" date="2021-05" db="EMBL/GenBank/DDBJ databases">
        <authorList>
            <person name="Arsene-Ploetze F."/>
        </authorList>
    </citation>
    <scope>NUCLEOTIDE SEQUENCE</scope>
    <source>
        <strain evidence="3">DSM 42138</strain>
    </source>
</reference>
<dbReference type="CDD" id="cd00293">
    <property type="entry name" value="USP-like"/>
    <property type="match status" value="1"/>
</dbReference>
<comment type="similarity">
    <text evidence="1">Belongs to the universal stress protein A family.</text>
</comment>
<gene>
    <name evidence="3" type="ORF">SCOCK_110125</name>
</gene>
<dbReference type="Gene3D" id="3.40.50.12370">
    <property type="match status" value="1"/>
</dbReference>
<keyword evidence="4" id="KW-1185">Reference proteome</keyword>
<evidence type="ECO:0000313" key="4">
    <source>
        <dbReference type="Proteomes" id="UP001152519"/>
    </source>
</evidence>
<dbReference type="PANTHER" id="PTHR46268">
    <property type="entry name" value="STRESS RESPONSE PROTEIN NHAX"/>
    <property type="match status" value="1"/>
</dbReference>
<sequence length="153" mass="16236">MDFDRAAAPRGGGRTVVVGLDDSDSAWRAAAYAVGLARRQDALLVVVHVLPAHPTAMLAGLNWMLAADDLAVARHLEHRLAVGLAGTLGLPSPRWEFHILRAADVVSGLAETADGLRADTVVIGASRGLRRRLFGSPGVRLVRTGRWPVIVVP</sequence>
<dbReference type="EMBL" id="CAJSLV010000013">
    <property type="protein sequence ID" value="CAG6391298.1"/>
    <property type="molecule type" value="Genomic_DNA"/>
</dbReference>
<dbReference type="AlphaFoldDB" id="A0A9W4DNR8"/>
<protein>
    <submittedName>
        <fullName evidence="3">Nucleotide-binding universal stress protein, UspA family</fullName>
    </submittedName>
</protein>
<dbReference type="RefSeq" id="WP_251484844.1">
    <property type="nucleotide sequence ID" value="NZ_CAJSLV010000013.1"/>
</dbReference>
<feature type="domain" description="UspA" evidence="2">
    <location>
        <begin position="14"/>
        <end position="153"/>
    </location>
</feature>
<name>A0A9W4DNR8_9ACTN</name>
<accession>A0A9W4DNR8</accession>
<evidence type="ECO:0000313" key="3">
    <source>
        <dbReference type="EMBL" id="CAG6391298.1"/>
    </source>
</evidence>
<evidence type="ECO:0000256" key="1">
    <source>
        <dbReference type="ARBA" id="ARBA00008791"/>
    </source>
</evidence>
<organism evidence="3 4">
    <name type="scientific">Actinacidiphila cocklensis</name>
    <dbReference type="NCBI Taxonomy" id="887465"/>
    <lineage>
        <taxon>Bacteria</taxon>
        <taxon>Bacillati</taxon>
        <taxon>Actinomycetota</taxon>
        <taxon>Actinomycetes</taxon>
        <taxon>Kitasatosporales</taxon>
        <taxon>Streptomycetaceae</taxon>
        <taxon>Actinacidiphila</taxon>
    </lineage>
</organism>
<dbReference type="Pfam" id="PF00582">
    <property type="entry name" value="Usp"/>
    <property type="match status" value="1"/>
</dbReference>
<proteinExistence type="inferred from homology"/>